<dbReference type="CDD" id="cd00085">
    <property type="entry name" value="HNHc"/>
    <property type="match status" value="1"/>
</dbReference>
<dbReference type="RefSeq" id="WP_149325466.1">
    <property type="nucleotide sequence ID" value="NZ_CP043504.1"/>
</dbReference>
<name>A0A5C1Y9H2_9MICO</name>
<dbReference type="InterPro" id="IPR003870">
    <property type="entry name" value="DUF222"/>
</dbReference>
<protein>
    <submittedName>
        <fullName evidence="2">DUF222 domain-containing protein</fullName>
    </submittedName>
</protein>
<dbReference type="EMBL" id="CP043504">
    <property type="protein sequence ID" value="QEO10048.1"/>
    <property type="molecule type" value="Genomic_DNA"/>
</dbReference>
<evidence type="ECO:0000259" key="1">
    <source>
        <dbReference type="SMART" id="SM00507"/>
    </source>
</evidence>
<organism evidence="2 3">
    <name type="scientific">Protaetiibacter larvae</name>
    <dbReference type="NCBI Taxonomy" id="2592654"/>
    <lineage>
        <taxon>Bacteria</taxon>
        <taxon>Bacillati</taxon>
        <taxon>Actinomycetota</taxon>
        <taxon>Actinomycetes</taxon>
        <taxon>Micrococcales</taxon>
        <taxon>Microbacteriaceae</taxon>
        <taxon>Protaetiibacter</taxon>
    </lineage>
</organism>
<dbReference type="KEGG" id="lyk:FLP23_08550"/>
<evidence type="ECO:0000313" key="2">
    <source>
        <dbReference type="EMBL" id="QEO10048.1"/>
    </source>
</evidence>
<dbReference type="InterPro" id="IPR003615">
    <property type="entry name" value="HNH_nuc"/>
</dbReference>
<dbReference type="Pfam" id="PF02720">
    <property type="entry name" value="DUF222"/>
    <property type="match status" value="1"/>
</dbReference>
<dbReference type="Proteomes" id="UP000322159">
    <property type="component" value="Chromosome"/>
</dbReference>
<dbReference type="AlphaFoldDB" id="A0A5C1Y9H2"/>
<dbReference type="OrthoDB" id="3261064at2"/>
<reference evidence="2 3" key="1">
    <citation type="submission" date="2019-09" db="EMBL/GenBank/DDBJ databases">
        <title>Genome sequencing of strain KACC 19322.</title>
        <authorList>
            <person name="Heo J."/>
            <person name="Kim S.-J."/>
            <person name="Kim J.-S."/>
            <person name="Hong S.-B."/>
            <person name="Kwon S.-W."/>
        </authorList>
    </citation>
    <scope>NUCLEOTIDE SEQUENCE [LARGE SCALE GENOMIC DNA]</scope>
    <source>
        <strain evidence="2 3">KACC 19322</strain>
    </source>
</reference>
<sequence>MENTQPDPVSRADAALERVVAIQAQIDALTASRTEAIREFEEVFAVAYPPESGRFLERAARAELACALRVPERTAERLMGEARVLVEQLPATLAALGQGLFSYRHAQLLVGELSGLSAADMAAVERVALGSAGTQTASRFARTVRRLRERRDPSTMIERVKAAHDTRTVTLEPAPDGMAYLTAYLGAVDAEAIFERLTDAAHRTVADGDPRPLTQVRVDILTDALLGRDRGKGAFHGIVPTVLVTVPALTLLGRDEPATLDGIGPIDAATARRITAEAKGLYRLLTHPETGVALSLGRTRYQIPTPLRIWLRIRDGSCRFPGCTISTRHSDIDHTRAWDDGGATDHDNLAHLSRGHHTLKHHGGWSVRQEAGGRLRWTSFLGREYTTEPEWAADPDR</sequence>
<keyword evidence="3" id="KW-1185">Reference proteome</keyword>
<feature type="domain" description="HNH nuclease" evidence="1">
    <location>
        <begin position="306"/>
        <end position="358"/>
    </location>
</feature>
<accession>A0A5C1Y9H2</accession>
<evidence type="ECO:0000313" key="3">
    <source>
        <dbReference type="Proteomes" id="UP000322159"/>
    </source>
</evidence>
<gene>
    <name evidence="2" type="ORF">FLP23_08550</name>
</gene>
<dbReference type="SMART" id="SM00507">
    <property type="entry name" value="HNHc"/>
    <property type="match status" value="1"/>
</dbReference>
<proteinExistence type="predicted"/>